<keyword evidence="1" id="KW-1133">Transmembrane helix</keyword>
<dbReference type="InterPro" id="IPR029044">
    <property type="entry name" value="Nucleotide-diphossugar_trans"/>
</dbReference>
<dbReference type="SUPFAM" id="SSF53448">
    <property type="entry name" value="Nucleotide-diphospho-sugar transferases"/>
    <property type="match status" value="1"/>
</dbReference>
<dbReference type="Proteomes" id="UP000034508">
    <property type="component" value="Unassembled WGS sequence"/>
</dbReference>
<dbReference type="InterPro" id="IPR050256">
    <property type="entry name" value="Glycosyltransferase_2"/>
</dbReference>
<keyword evidence="3" id="KW-0808">Transferase</keyword>
<feature type="transmembrane region" description="Helical" evidence="1">
    <location>
        <begin position="127"/>
        <end position="147"/>
    </location>
</feature>
<sequence length="228" mass="26335">MKLAILIPAYNEEKTLAKVIKSIPRRFPKISQTQIIVISDGSKDKTVEIAQKLKVIVIEHDLNRGLGGALGTGFEYIRRNNFDLLLTFDADGQHNQEDIWPVLKPLTQKKADVVIGSRLKKTDGMPWYRIIGIWGLNLITFFFFWVWTTDSQSGLRAFNRKAIDLIDLQSNKMEVSSEFFYEINRNNLKLLEVPITSIYTKYSLGKGQKNINGFRIISKLIYRRFFSK</sequence>
<evidence type="ECO:0000259" key="2">
    <source>
        <dbReference type="Pfam" id="PF00535"/>
    </source>
</evidence>
<feature type="domain" description="Glycosyltransferase 2-like" evidence="2">
    <location>
        <begin position="5"/>
        <end position="162"/>
    </location>
</feature>
<protein>
    <submittedName>
        <fullName evidence="3">Glycosyl transferase family 2</fullName>
    </submittedName>
</protein>
<dbReference type="Gene3D" id="3.90.550.10">
    <property type="entry name" value="Spore Coat Polysaccharide Biosynthesis Protein SpsA, Chain A"/>
    <property type="match status" value="1"/>
</dbReference>
<dbReference type="GO" id="GO:0016740">
    <property type="term" value="F:transferase activity"/>
    <property type="evidence" value="ECO:0007669"/>
    <property type="project" value="UniProtKB-KW"/>
</dbReference>
<dbReference type="AlphaFoldDB" id="A0A0G0I3A2"/>
<dbReference type="InterPro" id="IPR001173">
    <property type="entry name" value="Glyco_trans_2-like"/>
</dbReference>
<comment type="caution">
    <text evidence="3">The sequence shown here is derived from an EMBL/GenBank/DDBJ whole genome shotgun (WGS) entry which is preliminary data.</text>
</comment>
<gene>
    <name evidence="3" type="ORF">US31_C0002G0079</name>
</gene>
<evidence type="ECO:0000313" key="4">
    <source>
        <dbReference type="Proteomes" id="UP000034508"/>
    </source>
</evidence>
<keyword evidence="1" id="KW-0812">Transmembrane</keyword>
<dbReference type="PANTHER" id="PTHR48090:SF7">
    <property type="entry name" value="RFBJ PROTEIN"/>
    <property type="match status" value="1"/>
</dbReference>
<reference evidence="3 4" key="1">
    <citation type="journal article" date="2015" name="Nature">
        <title>rRNA introns, odd ribosomes, and small enigmatic genomes across a large radiation of phyla.</title>
        <authorList>
            <person name="Brown C.T."/>
            <person name="Hug L.A."/>
            <person name="Thomas B.C."/>
            <person name="Sharon I."/>
            <person name="Castelle C.J."/>
            <person name="Singh A."/>
            <person name="Wilkins M.J."/>
            <person name="Williams K.H."/>
            <person name="Banfield J.F."/>
        </authorList>
    </citation>
    <scope>NUCLEOTIDE SEQUENCE [LARGE SCALE GENOMIC DNA]</scope>
</reference>
<dbReference type="PANTHER" id="PTHR48090">
    <property type="entry name" value="UNDECAPRENYL-PHOSPHATE 4-DEOXY-4-FORMAMIDO-L-ARABINOSE TRANSFERASE-RELATED"/>
    <property type="match status" value="1"/>
</dbReference>
<proteinExistence type="predicted"/>
<accession>A0A0G0I3A2</accession>
<name>A0A0G0I3A2_9BACT</name>
<dbReference type="Pfam" id="PF00535">
    <property type="entry name" value="Glycos_transf_2"/>
    <property type="match status" value="1"/>
</dbReference>
<dbReference type="CDD" id="cd04179">
    <property type="entry name" value="DPM_DPG-synthase_like"/>
    <property type="match status" value="1"/>
</dbReference>
<keyword evidence="1" id="KW-0472">Membrane</keyword>
<organism evidence="3 4">
    <name type="scientific">Berkelbacteria bacterium GW2011_GWA1_36_9</name>
    <dbReference type="NCBI Taxonomy" id="1618331"/>
    <lineage>
        <taxon>Bacteria</taxon>
        <taxon>Candidatus Berkelbacteria</taxon>
    </lineage>
</organism>
<evidence type="ECO:0000313" key="3">
    <source>
        <dbReference type="EMBL" id="KKQ18734.1"/>
    </source>
</evidence>
<dbReference type="EMBL" id="LBSM01000002">
    <property type="protein sequence ID" value="KKQ18734.1"/>
    <property type="molecule type" value="Genomic_DNA"/>
</dbReference>
<evidence type="ECO:0000256" key="1">
    <source>
        <dbReference type="SAM" id="Phobius"/>
    </source>
</evidence>